<dbReference type="PANTHER" id="PTHR20941">
    <property type="entry name" value="FOLATE SYNTHESIS PROTEINS"/>
    <property type="match status" value="1"/>
</dbReference>
<accession>A0A7W7YSH7</accession>
<comment type="cofactor">
    <cofactor evidence="2 9">
        <name>Mg(2+)</name>
        <dbReference type="ChEBI" id="CHEBI:18420"/>
    </cofactor>
</comment>
<keyword evidence="5 9" id="KW-0808">Transferase</keyword>
<dbReference type="InterPro" id="IPR011005">
    <property type="entry name" value="Dihydropteroate_synth-like_sf"/>
</dbReference>
<dbReference type="PROSITE" id="PS50972">
    <property type="entry name" value="PTERIN_BINDING"/>
    <property type="match status" value="1"/>
</dbReference>
<dbReference type="PROSITE" id="PS00792">
    <property type="entry name" value="DHPS_1"/>
    <property type="match status" value="1"/>
</dbReference>
<evidence type="ECO:0000256" key="5">
    <source>
        <dbReference type="ARBA" id="ARBA00022679"/>
    </source>
</evidence>
<dbReference type="GO" id="GO:0046872">
    <property type="term" value="F:metal ion binding"/>
    <property type="evidence" value="ECO:0007669"/>
    <property type="project" value="UniProtKB-KW"/>
</dbReference>
<evidence type="ECO:0000256" key="4">
    <source>
        <dbReference type="ARBA" id="ARBA00012458"/>
    </source>
</evidence>
<dbReference type="RefSeq" id="WP_184141371.1">
    <property type="nucleotide sequence ID" value="NZ_JACHIK010000003.1"/>
</dbReference>
<proteinExistence type="inferred from homology"/>
<dbReference type="Gene3D" id="3.20.20.20">
    <property type="entry name" value="Dihydropteroate synthase-like"/>
    <property type="match status" value="1"/>
</dbReference>
<dbReference type="EMBL" id="JACHIK010000003">
    <property type="protein sequence ID" value="MBB5041544.1"/>
    <property type="molecule type" value="Genomic_DNA"/>
</dbReference>
<dbReference type="UniPathway" id="UPA00077">
    <property type="reaction ID" value="UER00156"/>
</dbReference>
<reference evidence="11 12" key="1">
    <citation type="submission" date="2020-08" db="EMBL/GenBank/DDBJ databases">
        <title>Genomic Encyclopedia of Type Strains, Phase IV (KMG-IV): sequencing the most valuable type-strain genomes for metagenomic binning, comparative biology and taxonomic classification.</title>
        <authorList>
            <person name="Goeker M."/>
        </authorList>
    </citation>
    <scope>NUCLEOTIDE SEQUENCE [LARGE SCALE GENOMIC DNA]</scope>
    <source>
        <strain evidence="11 12">DSM 21319</strain>
    </source>
</reference>
<dbReference type="Pfam" id="PF00809">
    <property type="entry name" value="Pterin_bind"/>
    <property type="match status" value="1"/>
</dbReference>
<dbReference type="EC" id="2.5.1.15" evidence="4 9"/>
<dbReference type="Proteomes" id="UP000535406">
    <property type="component" value="Unassembled WGS sequence"/>
</dbReference>
<protein>
    <recommendedName>
        <fullName evidence="4 9">Dihydropteroate synthase</fullName>
        <shortName evidence="9">DHPS</shortName>
        <ecNumber evidence="4 9">2.5.1.15</ecNumber>
    </recommendedName>
    <alternativeName>
        <fullName evidence="9">Dihydropteroate pyrophosphorylase</fullName>
    </alternativeName>
</protein>
<evidence type="ECO:0000256" key="9">
    <source>
        <dbReference type="RuleBase" id="RU361205"/>
    </source>
</evidence>
<dbReference type="InterPro" id="IPR045031">
    <property type="entry name" value="DHP_synth-like"/>
</dbReference>
<keyword evidence="8 9" id="KW-0289">Folate biosynthesis</keyword>
<evidence type="ECO:0000256" key="6">
    <source>
        <dbReference type="ARBA" id="ARBA00022723"/>
    </source>
</evidence>
<comment type="pathway">
    <text evidence="3 9">Cofactor biosynthesis; tetrahydrofolate biosynthesis; 7,8-dihydrofolate from 2-amino-4-hydroxy-6-hydroxymethyl-7,8-dihydropteridine diphosphate and 4-aminobenzoate: step 1/2.</text>
</comment>
<keyword evidence="6 9" id="KW-0479">Metal-binding</keyword>
<keyword evidence="7 9" id="KW-0460">Magnesium</keyword>
<comment type="catalytic activity">
    <reaction evidence="1">
        <text>(7,8-dihydropterin-6-yl)methyl diphosphate + 4-aminobenzoate = 7,8-dihydropteroate + diphosphate</text>
        <dbReference type="Rhea" id="RHEA:19949"/>
        <dbReference type="ChEBI" id="CHEBI:17836"/>
        <dbReference type="ChEBI" id="CHEBI:17839"/>
        <dbReference type="ChEBI" id="CHEBI:33019"/>
        <dbReference type="ChEBI" id="CHEBI:72950"/>
        <dbReference type="EC" id="2.5.1.15"/>
    </reaction>
</comment>
<organism evidence="11 12">
    <name type="scientific">Shinella fusca</name>
    <dbReference type="NCBI Taxonomy" id="544480"/>
    <lineage>
        <taxon>Bacteria</taxon>
        <taxon>Pseudomonadati</taxon>
        <taxon>Pseudomonadota</taxon>
        <taxon>Alphaproteobacteria</taxon>
        <taxon>Hyphomicrobiales</taxon>
        <taxon>Rhizobiaceae</taxon>
        <taxon>Shinella</taxon>
    </lineage>
</organism>
<evidence type="ECO:0000313" key="11">
    <source>
        <dbReference type="EMBL" id="MBB5041544.1"/>
    </source>
</evidence>
<name>A0A7W7YSH7_9HYPH</name>
<dbReference type="SUPFAM" id="SSF51717">
    <property type="entry name" value="Dihydropteroate synthetase-like"/>
    <property type="match status" value="1"/>
</dbReference>
<gene>
    <name evidence="11" type="ORF">HNQ66_000927</name>
</gene>
<dbReference type="AlphaFoldDB" id="A0A7W7YSH7"/>
<keyword evidence="12" id="KW-1185">Reference proteome</keyword>
<dbReference type="GO" id="GO:0005829">
    <property type="term" value="C:cytosol"/>
    <property type="evidence" value="ECO:0007669"/>
    <property type="project" value="TreeGrafter"/>
</dbReference>
<comment type="function">
    <text evidence="9">Catalyzes the condensation of para-aminobenzoate (pABA) with 6-hydroxymethyl-7,8-dihydropterin diphosphate (DHPt-PP) to form 7,8-dihydropteroate (H2Pte), the immediate precursor of folate derivatives.</text>
</comment>
<evidence type="ECO:0000256" key="7">
    <source>
        <dbReference type="ARBA" id="ARBA00022842"/>
    </source>
</evidence>
<dbReference type="InterPro" id="IPR006390">
    <property type="entry name" value="DHP_synth_dom"/>
</dbReference>
<dbReference type="NCBIfam" id="TIGR01496">
    <property type="entry name" value="DHPS"/>
    <property type="match status" value="1"/>
</dbReference>
<dbReference type="GO" id="GO:0046654">
    <property type="term" value="P:tetrahydrofolate biosynthetic process"/>
    <property type="evidence" value="ECO:0007669"/>
    <property type="project" value="UniProtKB-UniPathway"/>
</dbReference>
<dbReference type="GO" id="GO:0004156">
    <property type="term" value="F:dihydropteroate synthase activity"/>
    <property type="evidence" value="ECO:0007669"/>
    <property type="project" value="UniProtKB-EC"/>
</dbReference>
<dbReference type="PANTHER" id="PTHR20941:SF1">
    <property type="entry name" value="FOLIC ACID SYNTHESIS PROTEIN FOL1"/>
    <property type="match status" value="1"/>
</dbReference>
<evidence type="ECO:0000259" key="10">
    <source>
        <dbReference type="PROSITE" id="PS50972"/>
    </source>
</evidence>
<comment type="similarity">
    <text evidence="9">Belongs to the DHPS family.</text>
</comment>
<dbReference type="PROSITE" id="PS00793">
    <property type="entry name" value="DHPS_2"/>
    <property type="match status" value="1"/>
</dbReference>
<evidence type="ECO:0000256" key="1">
    <source>
        <dbReference type="ARBA" id="ARBA00000012"/>
    </source>
</evidence>
<dbReference type="InterPro" id="IPR000489">
    <property type="entry name" value="Pterin-binding_dom"/>
</dbReference>
<dbReference type="GO" id="GO:0046656">
    <property type="term" value="P:folic acid biosynthetic process"/>
    <property type="evidence" value="ECO:0007669"/>
    <property type="project" value="UniProtKB-KW"/>
</dbReference>
<evidence type="ECO:0000256" key="8">
    <source>
        <dbReference type="ARBA" id="ARBA00022909"/>
    </source>
</evidence>
<comment type="caution">
    <text evidence="11">The sequence shown here is derived from an EMBL/GenBank/DDBJ whole genome shotgun (WGS) entry which is preliminary data.</text>
</comment>
<evidence type="ECO:0000256" key="3">
    <source>
        <dbReference type="ARBA" id="ARBA00004763"/>
    </source>
</evidence>
<evidence type="ECO:0000256" key="2">
    <source>
        <dbReference type="ARBA" id="ARBA00001946"/>
    </source>
</evidence>
<evidence type="ECO:0000313" key="12">
    <source>
        <dbReference type="Proteomes" id="UP000535406"/>
    </source>
</evidence>
<feature type="domain" description="Pterin-binding" evidence="10">
    <location>
        <begin position="24"/>
        <end position="271"/>
    </location>
</feature>
<dbReference type="CDD" id="cd00739">
    <property type="entry name" value="DHPS"/>
    <property type="match status" value="1"/>
</dbReference>
<sequence>MFSPFDPFDWRLAHGRHLELGPRGLLMAIVNVTPDSFSDGGRFDSADRAVAQAILCLEEGAAIVDIGGESTRPDAAPVAAAEEQDRILPVIEALAGTTDAIISVDTYRAETARLAVAAGAHIVNDVHGLQREPGIARVAAETGAGLCIMHTGRDRRKLPDVVEDQYLFLGRSLEIAREAGVSREAMVLDPGFGFAKDTDENLELMARFGELFGFGLPLLAGTSRKRFVGAVTGRDADARDVGTAATTALLRVAGAAVFRVHDVAINRDALAMADAMLASGRKVKARETHA</sequence>